<keyword evidence="1" id="KW-1133">Transmembrane helix</keyword>
<organism evidence="3 4">
    <name type="scientific">Cellulomonas phragmiteti</name>
    <dbReference type="NCBI Taxonomy" id="478780"/>
    <lineage>
        <taxon>Bacteria</taxon>
        <taxon>Bacillati</taxon>
        <taxon>Actinomycetota</taxon>
        <taxon>Actinomycetes</taxon>
        <taxon>Micrococcales</taxon>
        <taxon>Cellulomonadaceae</taxon>
        <taxon>Cellulomonas</taxon>
    </lineage>
</organism>
<gene>
    <name evidence="3" type="ORF">Cph01nite_20950</name>
</gene>
<feature type="chain" id="PRO_5046262537" description="Htaa domain-containing protein" evidence="2">
    <location>
        <begin position="29"/>
        <end position="263"/>
    </location>
</feature>
<evidence type="ECO:0000313" key="3">
    <source>
        <dbReference type="EMBL" id="GIG40333.1"/>
    </source>
</evidence>
<dbReference type="Proteomes" id="UP000614741">
    <property type="component" value="Unassembled WGS sequence"/>
</dbReference>
<sequence>MTRTLLPRLAVLAAAAVLVAPAAPAAAAAPTAGVTVDRVDGLPADAPTTLQVGGSGFQVVRGGFGGVYVLFGWVDDPAGGAWRPSAGGVTGTHLRYAVDEAARDNAGYQVFVAFPGAATAVEANGGELGDDGTFSTTLTVPGARFVAVDAQGGTSEVDCTQVTCGVVTIGAHGVANATNETFTPVTFAAPGAQDAAAAAPRVAAATAEPSPSAASTQAAATAPVAGSTGGRPWLPVAIGAGALALLTAVGASVRRTRRRPTAT</sequence>
<reference evidence="3 4" key="1">
    <citation type="submission" date="2021-01" db="EMBL/GenBank/DDBJ databases">
        <title>Whole genome shotgun sequence of Cellulomonas phragmiteti NBRC 110785.</title>
        <authorList>
            <person name="Komaki H."/>
            <person name="Tamura T."/>
        </authorList>
    </citation>
    <scope>NUCLEOTIDE SEQUENCE [LARGE SCALE GENOMIC DNA]</scope>
    <source>
        <strain evidence="3 4">NBRC 110785</strain>
    </source>
</reference>
<feature type="signal peptide" evidence="2">
    <location>
        <begin position="1"/>
        <end position="28"/>
    </location>
</feature>
<keyword evidence="2" id="KW-0732">Signal</keyword>
<dbReference type="Gene3D" id="2.60.40.230">
    <property type="entry name" value="Neocarzinostatin-like"/>
    <property type="match status" value="1"/>
</dbReference>
<evidence type="ECO:0000256" key="2">
    <source>
        <dbReference type="SAM" id="SignalP"/>
    </source>
</evidence>
<evidence type="ECO:0000313" key="4">
    <source>
        <dbReference type="Proteomes" id="UP000614741"/>
    </source>
</evidence>
<dbReference type="EMBL" id="BONP01000011">
    <property type="protein sequence ID" value="GIG40333.1"/>
    <property type="molecule type" value="Genomic_DNA"/>
</dbReference>
<keyword evidence="1" id="KW-0472">Membrane</keyword>
<feature type="transmembrane region" description="Helical" evidence="1">
    <location>
        <begin position="233"/>
        <end position="253"/>
    </location>
</feature>
<protein>
    <recommendedName>
        <fullName evidence="5">Htaa domain-containing protein</fullName>
    </recommendedName>
</protein>
<dbReference type="RefSeq" id="WP_203673975.1">
    <property type="nucleotide sequence ID" value="NZ_BONP01000011.1"/>
</dbReference>
<evidence type="ECO:0008006" key="5">
    <source>
        <dbReference type="Google" id="ProtNLM"/>
    </source>
</evidence>
<comment type="caution">
    <text evidence="3">The sequence shown here is derived from an EMBL/GenBank/DDBJ whole genome shotgun (WGS) entry which is preliminary data.</text>
</comment>
<name>A0ABQ4DLV9_9CELL</name>
<keyword evidence="4" id="KW-1185">Reference proteome</keyword>
<evidence type="ECO:0000256" key="1">
    <source>
        <dbReference type="SAM" id="Phobius"/>
    </source>
</evidence>
<keyword evidence="1" id="KW-0812">Transmembrane</keyword>
<accession>A0ABQ4DLV9</accession>
<proteinExistence type="predicted"/>